<organism evidence="1 2">
    <name type="scientific">Caerostris extrusa</name>
    <name type="common">Bark spider</name>
    <name type="synonym">Caerostris bankana</name>
    <dbReference type="NCBI Taxonomy" id="172846"/>
    <lineage>
        <taxon>Eukaryota</taxon>
        <taxon>Metazoa</taxon>
        <taxon>Ecdysozoa</taxon>
        <taxon>Arthropoda</taxon>
        <taxon>Chelicerata</taxon>
        <taxon>Arachnida</taxon>
        <taxon>Araneae</taxon>
        <taxon>Araneomorphae</taxon>
        <taxon>Entelegynae</taxon>
        <taxon>Araneoidea</taxon>
        <taxon>Araneidae</taxon>
        <taxon>Caerostris</taxon>
    </lineage>
</organism>
<reference evidence="1 2" key="1">
    <citation type="submission" date="2021-06" db="EMBL/GenBank/DDBJ databases">
        <title>Caerostris extrusa draft genome.</title>
        <authorList>
            <person name="Kono N."/>
            <person name="Arakawa K."/>
        </authorList>
    </citation>
    <scope>NUCLEOTIDE SEQUENCE [LARGE SCALE GENOMIC DNA]</scope>
</reference>
<dbReference type="EMBL" id="BPLR01019562">
    <property type="protein sequence ID" value="GIX69249.1"/>
    <property type="molecule type" value="Genomic_DNA"/>
</dbReference>
<evidence type="ECO:0000313" key="1">
    <source>
        <dbReference type="EMBL" id="GIX69249.1"/>
    </source>
</evidence>
<proteinExistence type="predicted"/>
<sequence>MKIFPIKDEELCYELNFVPAFTRYGTDNNKTKRAPFLKSDYGAVRSPLSHEPSAGQLDPFIAERTNRILVPVRFSFVYAHSF</sequence>
<name>A0AAV4MA57_CAEEX</name>
<protein>
    <submittedName>
        <fullName evidence="1">Uncharacterized protein</fullName>
    </submittedName>
</protein>
<evidence type="ECO:0000313" key="2">
    <source>
        <dbReference type="Proteomes" id="UP001054945"/>
    </source>
</evidence>
<dbReference type="Proteomes" id="UP001054945">
    <property type="component" value="Unassembled WGS sequence"/>
</dbReference>
<gene>
    <name evidence="1" type="ORF">CEXT_22591</name>
</gene>
<comment type="caution">
    <text evidence="1">The sequence shown here is derived from an EMBL/GenBank/DDBJ whole genome shotgun (WGS) entry which is preliminary data.</text>
</comment>
<accession>A0AAV4MA57</accession>
<keyword evidence="2" id="KW-1185">Reference proteome</keyword>
<dbReference type="AlphaFoldDB" id="A0AAV4MA57"/>